<protein>
    <submittedName>
        <fullName evidence="2">Uncharacterized protein</fullName>
    </submittedName>
</protein>
<evidence type="ECO:0000313" key="1">
    <source>
        <dbReference type="Proteomes" id="UP000887569"/>
    </source>
</evidence>
<organism evidence="1 2">
    <name type="scientific">Parascaris univalens</name>
    <name type="common">Nematode worm</name>
    <dbReference type="NCBI Taxonomy" id="6257"/>
    <lineage>
        <taxon>Eukaryota</taxon>
        <taxon>Metazoa</taxon>
        <taxon>Ecdysozoa</taxon>
        <taxon>Nematoda</taxon>
        <taxon>Chromadorea</taxon>
        <taxon>Rhabditida</taxon>
        <taxon>Spirurina</taxon>
        <taxon>Ascaridomorpha</taxon>
        <taxon>Ascaridoidea</taxon>
        <taxon>Ascarididae</taxon>
        <taxon>Parascaris</taxon>
    </lineage>
</organism>
<dbReference type="AlphaFoldDB" id="A0A915A0T7"/>
<accession>A0A915A0T7</accession>
<keyword evidence="1" id="KW-1185">Reference proteome</keyword>
<evidence type="ECO:0000313" key="2">
    <source>
        <dbReference type="WBParaSite" id="PgE126_g004_t01"/>
    </source>
</evidence>
<dbReference type="WBParaSite" id="PgE126_g004_t01">
    <property type="protein sequence ID" value="PgE126_g004_t01"/>
    <property type="gene ID" value="PgE126_g004"/>
</dbReference>
<name>A0A915A0T7_PARUN</name>
<sequence>MATCLLPVIERIFDRLLTQPKLHACRAWQIKTRDIAEMLEVHHTVDLTQILHSPSTFHYRTVSFGILLGRSLSCLQCAFSTINIFGPLSSPPIRSN</sequence>
<proteinExistence type="predicted"/>
<reference evidence="2" key="1">
    <citation type="submission" date="2022-11" db="UniProtKB">
        <authorList>
            <consortium name="WormBaseParasite"/>
        </authorList>
    </citation>
    <scope>IDENTIFICATION</scope>
</reference>
<dbReference type="Proteomes" id="UP000887569">
    <property type="component" value="Unplaced"/>
</dbReference>